<dbReference type="SUPFAM" id="SSF56645">
    <property type="entry name" value="Acyl-CoA dehydrogenase NM domain-like"/>
    <property type="match status" value="1"/>
</dbReference>
<evidence type="ECO:0000256" key="3">
    <source>
        <dbReference type="ARBA" id="ARBA00022630"/>
    </source>
</evidence>
<evidence type="ECO:0000313" key="10">
    <source>
        <dbReference type="Proteomes" id="UP001596547"/>
    </source>
</evidence>
<dbReference type="Proteomes" id="UP001596547">
    <property type="component" value="Unassembled WGS sequence"/>
</dbReference>
<dbReference type="InterPro" id="IPR009075">
    <property type="entry name" value="AcylCo_DH/oxidase_C"/>
</dbReference>
<dbReference type="PANTHER" id="PTHR43884:SF12">
    <property type="entry name" value="ISOVALERYL-COA DEHYDROGENASE, MITOCHONDRIAL-RELATED"/>
    <property type="match status" value="1"/>
</dbReference>
<sequence length="381" mass="42168">MVSLTDEQRMVLRTVRDLAESEFADQAGTWDGELPWENAKALAERGLYGINFDERYGGGGLTELEAMMLIETVGRVCPDTGYLLNTQLMLAPRAIEMFGSEALKERYLPPVVAGEDALQVAISEPHAGSDVGAMNTRLEEDDGDLYLSGEKIWVSDVPESSAAVVWTRFPDDSLGSVVMDFDADGVDVNEHYTNMAGHHQTHFFMDDVHIPEENVLTRGAEGFKEQLRALNWERLGNAAMTNGMVAYAIDAALAYAKGREQFGRPIAAFQGIEWKLAEMATEFEASRALAYQAAERGVANDRVPHRLDASVATLFSAQMAERVVSEALQVHGATGYQREHPLEYLYRFVRGWRIGAGTDEIQKNQIADAIKREGVPTLLEF</sequence>
<evidence type="ECO:0000256" key="5">
    <source>
        <dbReference type="RuleBase" id="RU362125"/>
    </source>
</evidence>
<dbReference type="InterPro" id="IPR013786">
    <property type="entry name" value="AcylCoA_DH/ox_N"/>
</dbReference>
<dbReference type="Gene3D" id="1.10.540.10">
    <property type="entry name" value="Acyl-CoA dehydrogenase/oxidase, N-terminal domain"/>
    <property type="match status" value="1"/>
</dbReference>
<keyword evidence="5 9" id="KW-0560">Oxidoreductase</keyword>
<dbReference type="PANTHER" id="PTHR43884">
    <property type="entry name" value="ACYL-COA DEHYDROGENASE"/>
    <property type="match status" value="1"/>
</dbReference>
<evidence type="ECO:0000313" key="9">
    <source>
        <dbReference type="EMBL" id="MFC7318739.1"/>
    </source>
</evidence>
<comment type="cofactor">
    <cofactor evidence="1 5">
        <name>FAD</name>
        <dbReference type="ChEBI" id="CHEBI:57692"/>
    </cofactor>
</comment>
<feature type="domain" description="Acyl-CoA dehydrogenase/oxidase C-terminal" evidence="6">
    <location>
        <begin position="221"/>
        <end position="370"/>
    </location>
</feature>
<dbReference type="InterPro" id="IPR006089">
    <property type="entry name" value="Acyl-CoA_DH_CS"/>
</dbReference>
<proteinExistence type="inferred from homology"/>
<dbReference type="InterPro" id="IPR036250">
    <property type="entry name" value="AcylCo_DH-like_C"/>
</dbReference>
<dbReference type="PIRSF" id="PIRSF016578">
    <property type="entry name" value="HsaA"/>
    <property type="match status" value="1"/>
</dbReference>
<dbReference type="Pfam" id="PF02770">
    <property type="entry name" value="Acyl-CoA_dh_M"/>
    <property type="match status" value="1"/>
</dbReference>
<dbReference type="InterPro" id="IPR009100">
    <property type="entry name" value="AcylCoA_DH/oxidase_NM_dom_sf"/>
</dbReference>
<keyword evidence="10" id="KW-1185">Reference proteome</keyword>
<feature type="domain" description="Acyl-CoA dehydrogenase/oxidase N-terminal" evidence="8">
    <location>
        <begin position="5"/>
        <end position="115"/>
    </location>
</feature>
<dbReference type="Pfam" id="PF02771">
    <property type="entry name" value="Acyl-CoA_dh_N"/>
    <property type="match status" value="1"/>
</dbReference>
<dbReference type="AlphaFoldDB" id="A0ABD6ADW8"/>
<dbReference type="InterPro" id="IPR046373">
    <property type="entry name" value="Acyl-CoA_Oxase/DH_mid-dom_sf"/>
</dbReference>
<dbReference type="GeneID" id="79317072"/>
<dbReference type="EC" id="1.-.-.-" evidence="9"/>
<comment type="caution">
    <text evidence="9">The sequence shown here is derived from an EMBL/GenBank/DDBJ whole genome shotgun (WGS) entry which is preliminary data.</text>
</comment>
<organism evidence="9 10">
    <name type="scientific">Halomarina halobia</name>
    <dbReference type="NCBI Taxonomy" id="3033386"/>
    <lineage>
        <taxon>Archaea</taxon>
        <taxon>Methanobacteriati</taxon>
        <taxon>Methanobacteriota</taxon>
        <taxon>Stenosarchaea group</taxon>
        <taxon>Halobacteria</taxon>
        <taxon>Halobacteriales</taxon>
        <taxon>Natronomonadaceae</taxon>
        <taxon>Halomarina</taxon>
    </lineage>
</organism>
<accession>A0ABD6ADW8</accession>
<dbReference type="InterPro" id="IPR006091">
    <property type="entry name" value="Acyl-CoA_Oxase/DH_mid-dom"/>
</dbReference>
<name>A0ABD6ADW8_9EURY</name>
<comment type="similarity">
    <text evidence="2 5">Belongs to the acyl-CoA dehydrogenase family.</text>
</comment>
<evidence type="ECO:0000259" key="7">
    <source>
        <dbReference type="Pfam" id="PF02770"/>
    </source>
</evidence>
<feature type="domain" description="Acyl-CoA oxidase/dehydrogenase middle" evidence="7">
    <location>
        <begin position="121"/>
        <end position="208"/>
    </location>
</feature>
<dbReference type="GO" id="GO:0016627">
    <property type="term" value="F:oxidoreductase activity, acting on the CH-CH group of donors"/>
    <property type="evidence" value="ECO:0007669"/>
    <property type="project" value="UniProtKB-ARBA"/>
</dbReference>
<dbReference type="Gene3D" id="2.40.110.10">
    <property type="entry name" value="Butyryl-CoA Dehydrogenase, subunit A, domain 2"/>
    <property type="match status" value="1"/>
</dbReference>
<keyword evidence="3 5" id="KW-0285">Flavoprotein</keyword>
<dbReference type="Pfam" id="PF00441">
    <property type="entry name" value="Acyl-CoA_dh_1"/>
    <property type="match status" value="1"/>
</dbReference>
<evidence type="ECO:0000256" key="4">
    <source>
        <dbReference type="ARBA" id="ARBA00022827"/>
    </source>
</evidence>
<dbReference type="InterPro" id="IPR037069">
    <property type="entry name" value="AcylCoA_DH/ox_N_sf"/>
</dbReference>
<protein>
    <submittedName>
        <fullName evidence="9">Acyl-CoA dehydrogenase family protein</fullName>
        <ecNumber evidence="9">1.-.-.-</ecNumber>
    </submittedName>
</protein>
<gene>
    <name evidence="9" type="ORF">ACFQPE_18340</name>
</gene>
<evidence type="ECO:0000256" key="2">
    <source>
        <dbReference type="ARBA" id="ARBA00009347"/>
    </source>
</evidence>
<dbReference type="Gene3D" id="1.20.140.10">
    <property type="entry name" value="Butyryl-CoA Dehydrogenase, subunit A, domain 3"/>
    <property type="match status" value="1"/>
</dbReference>
<dbReference type="RefSeq" id="WP_276306423.1">
    <property type="nucleotide sequence ID" value="NZ_CP119993.1"/>
</dbReference>
<dbReference type="EMBL" id="JBHTBF010000003">
    <property type="protein sequence ID" value="MFC7318739.1"/>
    <property type="molecule type" value="Genomic_DNA"/>
</dbReference>
<dbReference type="PROSITE" id="PS00072">
    <property type="entry name" value="ACYL_COA_DH_1"/>
    <property type="match status" value="1"/>
</dbReference>
<reference evidence="9 10" key="1">
    <citation type="journal article" date="2019" name="Int. J. Syst. Evol. Microbiol.">
        <title>The Global Catalogue of Microorganisms (GCM) 10K type strain sequencing project: providing services to taxonomists for standard genome sequencing and annotation.</title>
        <authorList>
            <consortium name="The Broad Institute Genomics Platform"/>
            <consortium name="The Broad Institute Genome Sequencing Center for Infectious Disease"/>
            <person name="Wu L."/>
            <person name="Ma J."/>
        </authorList>
    </citation>
    <scope>NUCLEOTIDE SEQUENCE [LARGE SCALE GENOMIC DNA]</scope>
    <source>
        <strain evidence="9 10">PSR21</strain>
    </source>
</reference>
<evidence type="ECO:0000259" key="6">
    <source>
        <dbReference type="Pfam" id="PF00441"/>
    </source>
</evidence>
<evidence type="ECO:0000256" key="1">
    <source>
        <dbReference type="ARBA" id="ARBA00001974"/>
    </source>
</evidence>
<evidence type="ECO:0000259" key="8">
    <source>
        <dbReference type="Pfam" id="PF02771"/>
    </source>
</evidence>
<dbReference type="SUPFAM" id="SSF47203">
    <property type="entry name" value="Acyl-CoA dehydrogenase C-terminal domain-like"/>
    <property type="match status" value="1"/>
</dbReference>
<keyword evidence="4 5" id="KW-0274">FAD</keyword>